<keyword evidence="3" id="KW-1185">Reference proteome</keyword>
<dbReference type="InterPro" id="IPR016024">
    <property type="entry name" value="ARM-type_fold"/>
</dbReference>
<dbReference type="EMBL" id="JBCLYO010000008">
    <property type="protein sequence ID" value="KAL0086360.1"/>
    <property type="molecule type" value="Genomic_DNA"/>
</dbReference>
<gene>
    <name evidence="2" type="ORF">J3Q64DRAFT_1639357</name>
</gene>
<feature type="compositionally biased region" description="Acidic residues" evidence="1">
    <location>
        <begin position="139"/>
        <end position="173"/>
    </location>
</feature>
<evidence type="ECO:0000313" key="2">
    <source>
        <dbReference type="EMBL" id="KAL0086360.1"/>
    </source>
</evidence>
<proteinExistence type="predicted"/>
<name>A0ABR3B188_PHYBL</name>
<evidence type="ECO:0000313" key="3">
    <source>
        <dbReference type="Proteomes" id="UP001448207"/>
    </source>
</evidence>
<comment type="caution">
    <text evidence="2">The sequence shown here is derived from an EMBL/GenBank/DDBJ whole genome shotgun (WGS) entry which is preliminary data.</text>
</comment>
<organism evidence="2 3">
    <name type="scientific">Phycomyces blakesleeanus</name>
    <dbReference type="NCBI Taxonomy" id="4837"/>
    <lineage>
        <taxon>Eukaryota</taxon>
        <taxon>Fungi</taxon>
        <taxon>Fungi incertae sedis</taxon>
        <taxon>Mucoromycota</taxon>
        <taxon>Mucoromycotina</taxon>
        <taxon>Mucoromycetes</taxon>
        <taxon>Mucorales</taxon>
        <taxon>Phycomycetaceae</taxon>
        <taxon>Phycomyces</taxon>
    </lineage>
</organism>
<accession>A0ABR3B188</accession>
<feature type="region of interest" description="Disordered" evidence="1">
    <location>
        <begin position="127"/>
        <end position="215"/>
    </location>
</feature>
<reference evidence="2 3" key="1">
    <citation type="submission" date="2024-04" db="EMBL/GenBank/DDBJ databases">
        <title>Symmetric and asymmetric DNA N6-adenine methylation regulates different biological responses in Mucorales.</title>
        <authorList>
            <consortium name="Lawrence Berkeley National Laboratory"/>
            <person name="Lax C."/>
            <person name="Mondo S.J."/>
            <person name="Osorio-Concepcion M."/>
            <person name="Muszewska A."/>
            <person name="Corrochano-Luque M."/>
            <person name="Gutierrez G."/>
            <person name="Riley R."/>
            <person name="Lipzen A."/>
            <person name="Guo J."/>
            <person name="Hundley H."/>
            <person name="Amirebrahimi M."/>
            <person name="Ng V."/>
            <person name="Lorenzo-Gutierrez D."/>
            <person name="Binder U."/>
            <person name="Yang J."/>
            <person name="Song Y."/>
            <person name="Canovas D."/>
            <person name="Navarro E."/>
            <person name="Freitag M."/>
            <person name="Gabaldon T."/>
            <person name="Grigoriev I.V."/>
            <person name="Corrochano L.M."/>
            <person name="Nicolas F.E."/>
            <person name="Garre V."/>
        </authorList>
    </citation>
    <scope>NUCLEOTIDE SEQUENCE [LARGE SCALE GENOMIC DNA]</scope>
    <source>
        <strain evidence="2 3">L51</strain>
    </source>
</reference>
<dbReference type="SUPFAM" id="SSF48371">
    <property type="entry name" value="ARM repeat"/>
    <property type="match status" value="1"/>
</dbReference>
<dbReference type="Proteomes" id="UP001448207">
    <property type="component" value="Unassembled WGS sequence"/>
</dbReference>
<sequence length="343" mass="39755">MESETNSFNKYKIVEYNDQIFMIPIRRVNRQSVLLFSDVQALVPSATALVSMGKLIPFEIDPFSLVELEPRRVVIAEQDTTWEAYSPEQQTRQGANRKILQKLVDLETKIDGITQCLNSMLIHQQNEHDPSLNTLPQNNEDEDEEEDEEEEEEEEEDEDEDEDDEDEDEDGEEIEIRPNSHPVHGQSRERSQSPPPAFSSSPHTGNTGDAPPSYETSIFGSIKALMQKLHIFERHIPNRHKSPRWLVRRVEWVERVPNSIEQVAYQIVQLEMALLWTAVTEAWINERETWLTLVASARSERHLAGALISLERHTLVMDEQWTEEKERWVNELLEMVVLPLSHG</sequence>
<protein>
    <submittedName>
        <fullName evidence="2">Uncharacterized protein</fullName>
    </submittedName>
</protein>
<evidence type="ECO:0000256" key="1">
    <source>
        <dbReference type="SAM" id="MobiDB-lite"/>
    </source>
</evidence>